<dbReference type="CDD" id="cd01949">
    <property type="entry name" value="GGDEF"/>
    <property type="match status" value="1"/>
</dbReference>
<dbReference type="InterPro" id="IPR000160">
    <property type="entry name" value="GGDEF_dom"/>
</dbReference>
<feature type="transmembrane region" description="Helical" evidence="1">
    <location>
        <begin position="12"/>
        <end position="30"/>
    </location>
</feature>
<dbReference type="PROSITE" id="PS50883">
    <property type="entry name" value="EAL"/>
    <property type="match status" value="1"/>
</dbReference>
<evidence type="ECO:0000313" key="4">
    <source>
        <dbReference type="EMBL" id="MBM7119910.1"/>
    </source>
</evidence>
<evidence type="ECO:0000313" key="5">
    <source>
        <dbReference type="Proteomes" id="UP001430065"/>
    </source>
</evidence>
<dbReference type="Pfam" id="PF00563">
    <property type="entry name" value="EAL"/>
    <property type="match status" value="1"/>
</dbReference>
<dbReference type="Gene3D" id="3.30.70.270">
    <property type="match status" value="1"/>
</dbReference>
<keyword evidence="5" id="KW-1185">Reference proteome</keyword>
<keyword evidence="1" id="KW-0472">Membrane</keyword>
<evidence type="ECO:0000259" key="2">
    <source>
        <dbReference type="PROSITE" id="PS50883"/>
    </source>
</evidence>
<reference evidence="4 5" key="1">
    <citation type="submission" date="2020-10" db="EMBL/GenBank/DDBJ databases">
        <title>Phylogeny of dyella-like bacteria.</title>
        <authorList>
            <person name="Fu J."/>
        </authorList>
    </citation>
    <scope>NUCLEOTIDE SEQUENCE [LARGE SCALE GENOMIC DNA]</scope>
    <source>
        <strain evidence="4 5">THG-B117</strain>
    </source>
</reference>
<dbReference type="Gene3D" id="3.20.20.450">
    <property type="entry name" value="EAL domain"/>
    <property type="match status" value="1"/>
</dbReference>
<dbReference type="NCBIfam" id="TIGR00254">
    <property type="entry name" value="GGDEF"/>
    <property type="match status" value="1"/>
</dbReference>
<proteinExistence type="predicted"/>
<comment type="caution">
    <text evidence="4">The sequence shown here is derived from an EMBL/GenBank/DDBJ whole genome shotgun (WGS) entry which is preliminary data.</text>
</comment>
<dbReference type="SMART" id="SM00267">
    <property type="entry name" value="GGDEF"/>
    <property type="match status" value="1"/>
</dbReference>
<dbReference type="SUPFAM" id="SSF55073">
    <property type="entry name" value="Nucleotide cyclase"/>
    <property type="match status" value="1"/>
</dbReference>
<sequence>MVRHRVRIMDGFSIILLTCLLIYYCFEYEVFEAFSRDDARGKSIDLNEMLLISSFVLGCMVIFTIRRLREQKKETRRRVAAEQEVRALAYHDALTGLPNRRSFDDALLAAVNSPPRAGGSHAVLLLDLNGFKRVNDVFGHAVGDEVLIRVAGYLNACLREDDLVARLGGDEFAILSKHLSGPEAATSIALRVIECLASPVTTGDARHLIGVGIGIALAPQDGTTPAEVLRKADIALYRAKSRGYSDLCFFEEDMDVHVRERHRVEQELLAALDEGRLQAFYQPLVELKSRQIRGFEALARWNHPFLEDLSPDRFIPIAEESGLIGRLTDQLLEQACTDVAGWPGDVVLAFNVSPTLLHDSEFPTRVLAILARSGLPSWRLELEITESAMVKDLKAAQECLGLLRAAGVKIALDDFGTGYSSLYHLRNFKVDRLKIDRSFIESMSTDKDSAAIVRALVGLGAGLGLEVTAEGVETGEQARLLEEQGCAQVQGFLFSEAVSSHEASQLVFSRWAKEGEGDALASAP</sequence>
<dbReference type="RefSeq" id="WP_204634366.1">
    <property type="nucleotide sequence ID" value="NZ_JADIKC010000001.1"/>
</dbReference>
<evidence type="ECO:0000256" key="1">
    <source>
        <dbReference type="SAM" id="Phobius"/>
    </source>
</evidence>
<dbReference type="Proteomes" id="UP001430065">
    <property type="component" value="Unassembled WGS sequence"/>
</dbReference>
<keyword evidence="1" id="KW-1133">Transmembrane helix</keyword>
<dbReference type="InterPro" id="IPR035919">
    <property type="entry name" value="EAL_sf"/>
</dbReference>
<dbReference type="PANTHER" id="PTHR44757:SF2">
    <property type="entry name" value="BIOFILM ARCHITECTURE MAINTENANCE PROTEIN MBAA"/>
    <property type="match status" value="1"/>
</dbReference>
<evidence type="ECO:0000259" key="3">
    <source>
        <dbReference type="PROSITE" id="PS50887"/>
    </source>
</evidence>
<dbReference type="SUPFAM" id="SSF141868">
    <property type="entry name" value="EAL domain-like"/>
    <property type="match status" value="1"/>
</dbReference>
<dbReference type="InterPro" id="IPR052155">
    <property type="entry name" value="Biofilm_reg_signaling"/>
</dbReference>
<gene>
    <name evidence="4" type="ORF">ISP20_01945</name>
</gene>
<name>A0ABS2JLJ6_9GAMM</name>
<keyword evidence="1" id="KW-0812">Transmembrane</keyword>
<dbReference type="SMART" id="SM00052">
    <property type="entry name" value="EAL"/>
    <property type="match status" value="1"/>
</dbReference>
<dbReference type="PANTHER" id="PTHR44757">
    <property type="entry name" value="DIGUANYLATE CYCLASE DGCP"/>
    <property type="match status" value="1"/>
</dbReference>
<dbReference type="Pfam" id="PF00990">
    <property type="entry name" value="GGDEF"/>
    <property type="match status" value="1"/>
</dbReference>
<protein>
    <submittedName>
        <fullName evidence="4">EAL domain-containing protein</fullName>
    </submittedName>
</protein>
<dbReference type="CDD" id="cd01948">
    <property type="entry name" value="EAL"/>
    <property type="match status" value="1"/>
</dbReference>
<dbReference type="InterPro" id="IPR029787">
    <property type="entry name" value="Nucleotide_cyclase"/>
</dbReference>
<organism evidence="4 5">
    <name type="scientific">Dyella kyungheensis</name>
    <dbReference type="NCBI Taxonomy" id="1242174"/>
    <lineage>
        <taxon>Bacteria</taxon>
        <taxon>Pseudomonadati</taxon>
        <taxon>Pseudomonadota</taxon>
        <taxon>Gammaproteobacteria</taxon>
        <taxon>Lysobacterales</taxon>
        <taxon>Rhodanobacteraceae</taxon>
        <taxon>Dyella</taxon>
    </lineage>
</organism>
<feature type="domain" description="GGDEF" evidence="3">
    <location>
        <begin position="119"/>
        <end position="252"/>
    </location>
</feature>
<accession>A0ABS2JLJ6</accession>
<dbReference type="InterPro" id="IPR001633">
    <property type="entry name" value="EAL_dom"/>
</dbReference>
<feature type="transmembrane region" description="Helical" evidence="1">
    <location>
        <begin position="50"/>
        <end position="68"/>
    </location>
</feature>
<dbReference type="PROSITE" id="PS50887">
    <property type="entry name" value="GGDEF"/>
    <property type="match status" value="1"/>
</dbReference>
<dbReference type="InterPro" id="IPR043128">
    <property type="entry name" value="Rev_trsase/Diguanyl_cyclase"/>
</dbReference>
<feature type="domain" description="EAL" evidence="2">
    <location>
        <begin position="261"/>
        <end position="511"/>
    </location>
</feature>
<dbReference type="EMBL" id="JADIKC010000001">
    <property type="protein sequence ID" value="MBM7119910.1"/>
    <property type="molecule type" value="Genomic_DNA"/>
</dbReference>